<evidence type="ECO:0000256" key="3">
    <source>
        <dbReference type="SAM" id="Phobius"/>
    </source>
</evidence>
<gene>
    <name evidence="5" type="ORF">CSA55_01570</name>
</gene>
<dbReference type="PANTHER" id="PTHR10434">
    <property type="entry name" value="1-ACYL-SN-GLYCEROL-3-PHOSPHATE ACYLTRANSFERASE"/>
    <property type="match status" value="1"/>
</dbReference>
<dbReference type="SUPFAM" id="SSF69593">
    <property type="entry name" value="Glycerol-3-phosphate (1)-acyltransferase"/>
    <property type="match status" value="1"/>
</dbReference>
<name>A0A2G6KF12_9ACTN</name>
<dbReference type="EMBL" id="PDSL01000023">
    <property type="protein sequence ID" value="PIE33980.1"/>
    <property type="molecule type" value="Genomic_DNA"/>
</dbReference>
<keyword evidence="1" id="KW-0808">Transferase</keyword>
<dbReference type="Pfam" id="PF01553">
    <property type="entry name" value="Acyltransferase"/>
    <property type="match status" value="1"/>
</dbReference>
<dbReference type="PANTHER" id="PTHR10434:SF11">
    <property type="entry name" value="1-ACYL-SN-GLYCEROL-3-PHOSPHATE ACYLTRANSFERASE"/>
    <property type="match status" value="1"/>
</dbReference>
<protein>
    <recommendedName>
        <fullName evidence="4">Phospholipid/glycerol acyltransferase domain-containing protein</fullName>
    </recommendedName>
</protein>
<sequence length="237" mass="25832">MSTPDTFLAGNGVMARAFYTVMRALVVGLFRLYNRITVEGADRIPTEGAFILAPVHRSILDTPYAACVTRRRMRFMAKDSIWNSRIFGWIVSALGAFPVTRETADREALRRAITVLGAGEPLVMFPEGGRRAGPRIEPLFNGAAYVAAKAGVPIVPVGIGGSERVMPKGAWFIWPRKVRVVVGAPLAPPIAADGGRVKRQERDRYTAQLTEALQAAFDASMDGVGWSYDEVPQPLTD</sequence>
<reference evidence="5 6" key="1">
    <citation type="submission" date="2017-10" db="EMBL/GenBank/DDBJ databases">
        <title>Novel microbial diversity and functional potential in the marine mammal oral microbiome.</title>
        <authorList>
            <person name="Dudek N.K."/>
            <person name="Sun C.L."/>
            <person name="Burstein D."/>
            <person name="Kantor R.S."/>
            <person name="Aliaga Goltsman D.S."/>
            <person name="Bik E.M."/>
            <person name="Thomas B.C."/>
            <person name="Banfield J.F."/>
            <person name="Relman D.A."/>
        </authorList>
    </citation>
    <scope>NUCLEOTIDE SEQUENCE [LARGE SCALE GENOMIC DNA]</scope>
    <source>
        <strain evidence="5">DOLJORAL78_61_10</strain>
    </source>
</reference>
<dbReference type="AlphaFoldDB" id="A0A2G6KF12"/>
<dbReference type="SMART" id="SM00563">
    <property type="entry name" value="PlsC"/>
    <property type="match status" value="1"/>
</dbReference>
<feature type="domain" description="Phospholipid/glycerol acyltransferase" evidence="4">
    <location>
        <begin position="50"/>
        <end position="162"/>
    </location>
</feature>
<dbReference type="Proteomes" id="UP000230914">
    <property type="component" value="Unassembled WGS sequence"/>
</dbReference>
<organism evidence="5 6">
    <name type="scientific">Ilumatobacter coccineus</name>
    <dbReference type="NCBI Taxonomy" id="467094"/>
    <lineage>
        <taxon>Bacteria</taxon>
        <taxon>Bacillati</taxon>
        <taxon>Actinomycetota</taxon>
        <taxon>Acidimicrobiia</taxon>
        <taxon>Acidimicrobiales</taxon>
        <taxon>Ilumatobacteraceae</taxon>
        <taxon>Ilumatobacter</taxon>
    </lineage>
</organism>
<evidence type="ECO:0000256" key="2">
    <source>
        <dbReference type="ARBA" id="ARBA00023315"/>
    </source>
</evidence>
<keyword evidence="2" id="KW-0012">Acyltransferase</keyword>
<dbReference type="GO" id="GO:0006654">
    <property type="term" value="P:phosphatidic acid biosynthetic process"/>
    <property type="evidence" value="ECO:0007669"/>
    <property type="project" value="TreeGrafter"/>
</dbReference>
<keyword evidence="3" id="KW-0812">Transmembrane</keyword>
<evidence type="ECO:0000313" key="6">
    <source>
        <dbReference type="Proteomes" id="UP000230914"/>
    </source>
</evidence>
<feature type="transmembrane region" description="Helical" evidence="3">
    <location>
        <begin position="80"/>
        <end position="99"/>
    </location>
</feature>
<dbReference type="CDD" id="cd07989">
    <property type="entry name" value="LPLAT_AGPAT-like"/>
    <property type="match status" value="1"/>
</dbReference>
<keyword evidence="3" id="KW-1133">Transmembrane helix</keyword>
<evidence type="ECO:0000313" key="5">
    <source>
        <dbReference type="EMBL" id="PIE33980.1"/>
    </source>
</evidence>
<comment type="caution">
    <text evidence="5">The sequence shown here is derived from an EMBL/GenBank/DDBJ whole genome shotgun (WGS) entry which is preliminary data.</text>
</comment>
<accession>A0A2G6KF12</accession>
<feature type="transmembrane region" description="Helical" evidence="3">
    <location>
        <begin position="13"/>
        <end position="33"/>
    </location>
</feature>
<evidence type="ECO:0000256" key="1">
    <source>
        <dbReference type="ARBA" id="ARBA00022679"/>
    </source>
</evidence>
<dbReference type="GO" id="GO:0003841">
    <property type="term" value="F:1-acylglycerol-3-phosphate O-acyltransferase activity"/>
    <property type="evidence" value="ECO:0007669"/>
    <property type="project" value="TreeGrafter"/>
</dbReference>
<evidence type="ECO:0000259" key="4">
    <source>
        <dbReference type="SMART" id="SM00563"/>
    </source>
</evidence>
<dbReference type="InterPro" id="IPR002123">
    <property type="entry name" value="Plipid/glycerol_acylTrfase"/>
</dbReference>
<keyword evidence="3" id="KW-0472">Membrane</keyword>
<proteinExistence type="predicted"/>